<keyword evidence="6" id="KW-0934">Plastid</keyword>
<organism evidence="6">
    <name type="scientific">Scoliosorus ensiformis</name>
    <dbReference type="NCBI Taxonomy" id="38541"/>
    <lineage>
        <taxon>Eukaryota</taxon>
        <taxon>Viridiplantae</taxon>
        <taxon>Streptophyta</taxon>
        <taxon>Embryophyta</taxon>
        <taxon>Tracheophyta</taxon>
        <taxon>Polypodiopsida</taxon>
        <taxon>Polypodiidae</taxon>
        <taxon>Polypodiales</taxon>
        <taxon>Pteridineae</taxon>
        <taxon>Pteridaceae</taxon>
        <taxon>Vittarioideae</taxon>
        <taxon>Scoliosorus</taxon>
    </lineage>
</organism>
<accession>A0A3G5CUN4</accession>
<geneLocation type="chloroplast" evidence="6"/>
<evidence type="ECO:0000256" key="4">
    <source>
        <dbReference type="HAMAP-Rule" id="MF_01363"/>
    </source>
</evidence>
<comment type="similarity">
    <text evidence="1 4 5">Belongs to the bacterial ribosomal protein bL21 family.</text>
</comment>
<protein>
    <recommendedName>
        <fullName evidence="4">Large ribosomal subunit protein bL21c</fullName>
    </recommendedName>
</protein>
<reference evidence="6" key="1">
    <citation type="journal article" date="2018" name="Genome Biol. Evol.">
        <title>Mobile Elements Shape Plastome Evolution in Ferns.</title>
        <authorList>
            <person name="Robison T.A."/>
            <person name="Grusz A.L."/>
            <person name="Wolf P.G."/>
            <person name="Mower J.P."/>
            <person name="Fauskee B.D."/>
            <person name="Sosa K."/>
            <person name="Schuettpelz E.L."/>
        </authorList>
    </citation>
    <scope>NUCLEOTIDE SEQUENCE</scope>
</reference>
<dbReference type="GO" id="GO:1990904">
    <property type="term" value="C:ribonucleoprotein complex"/>
    <property type="evidence" value="ECO:0007669"/>
    <property type="project" value="UniProtKB-KW"/>
</dbReference>
<dbReference type="InterPro" id="IPR001787">
    <property type="entry name" value="Ribosomal_bL21"/>
</dbReference>
<dbReference type="GO" id="GO:0019843">
    <property type="term" value="F:rRNA binding"/>
    <property type="evidence" value="ECO:0007669"/>
    <property type="project" value="UniProtKB-UniRule"/>
</dbReference>
<evidence type="ECO:0000256" key="3">
    <source>
        <dbReference type="ARBA" id="ARBA00023274"/>
    </source>
</evidence>
<dbReference type="HAMAP" id="MF_01363">
    <property type="entry name" value="Ribosomal_bL21"/>
    <property type="match status" value="1"/>
</dbReference>
<dbReference type="InterPro" id="IPR036164">
    <property type="entry name" value="bL21-like_sf"/>
</dbReference>
<keyword evidence="2 4" id="KW-0689">Ribosomal protein</keyword>
<dbReference type="Pfam" id="PF00829">
    <property type="entry name" value="Ribosomal_L21p"/>
    <property type="match status" value="1"/>
</dbReference>
<dbReference type="SUPFAM" id="SSF141091">
    <property type="entry name" value="L21p-like"/>
    <property type="match status" value="1"/>
</dbReference>
<name>A0A3G5CUN4_9MONI</name>
<sequence length="118" mass="13912">MNKYAIIDIEGKQLRVEPGRFYDIRRFNDNLNLWGINTKFSIYRVLLFRDESNIHVGSPWVVNAVIKGRIFHSCFREKLTISKISCKKKTLRICGYKENMIRLTIDSIGFHCRNVSSR</sequence>
<dbReference type="InterPro" id="IPR028909">
    <property type="entry name" value="bL21-like"/>
</dbReference>
<keyword evidence="3 4" id="KW-0687">Ribonucleoprotein</keyword>
<keyword evidence="4" id="KW-0694">RNA-binding</keyword>
<evidence type="ECO:0000313" key="6">
    <source>
        <dbReference type="EMBL" id="AYW16554.1"/>
    </source>
</evidence>
<dbReference type="NCBIfam" id="TIGR00061">
    <property type="entry name" value="L21"/>
    <property type="match status" value="1"/>
</dbReference>
<evidence type="ECO:0000256" key="5">
    <source>
        <dbReference type="RuleBase" id="RU000563"/>
    </source>
</evidence>
<dbReference type="AlphaFoldDB" id="A0A3G5CUN4"/>
<evidence type="ECO:0000256" key="2">
    <source>
        <dbReference type="ARBA" id="ARBA00022980"/>
    </source>
</evidence>
<keyword evidence="4" id="KW-0699">rRNA-binding</keyword>
<dbReference type="GeneID" id="38747444"/>
<comment type="subunit">
    <text evidence="4 5">Part of the 50S ribosomal subunit.</text>
</comment>
<dbReference type="GO" id="GO:0006412">
    <property type="term" value="P:translation"/>
    <property type="evidence" value="ECO:0007669"/>
    <property type="project" value="UniProtKB-UniRule"/>
</dbReference>
<evidence type="ECO:0000256" key="1">
    <source>
        <dbReference type="ARBA" id="ARBA00008563"/>
    </source>
</evidence>
<dbReference type="GO" id="GO:0009507">
    <property type="term" value="C:chloroplast"/>
    <property type="evidence" value="ECO:0007669"/>
    <property type="project" value="UniProtKB-SubCell"/>
</dbReference>
<gene>
    <name evidence="4 6" type="primary">rpl21</name>
</gene>
<dbReference type="GO" id="GO:0003735">
    <property type="term" value="F:structural constituent of ribosome"/>
    <property type="evidence" value="ECO:0007669"/>
    <property type="project" value="InterPro"/>
</dbReference>
<comment type="subcellular location">
    <subcellularLocation>
        <location evidence="4">Plastid</location>
        <location evidence="4">Chloroplast</location>
    </subcellularLocation>
</comment>
<proteinExistence type="inferred from homology"/>
<dbReference type="GO" id="GO:0005840">
    <property type="term" value="C:ribosome"/>
    <property type="evidence" value="ECO:0007669"/>
    <property type="project" value="UniProtKB-KW"/>
</dbReference>
<keyword evidence="6" id="KW-0150">Chloroplast</keyword>
<comment type="function">
    <text evidence="4 5">This protein binds to 23S rRNA.</text>
</comment>
<dbReference type="RefSeq" id="YP_009549405.1">
    <property type="nucleotide sequence ID" value="NC_040218.1"/>
</dbReference>
<dbReference type="EMBL" id="MH173090">
    <property type="protein sequence ID" value="AYW16554.1"/>
    <property type="molecule type" value="Genomic_DNA"/>
</dbReference>